<reference evidence="4" key="2">
    <citation type="submission" date="2016-02" db="EMBL/GenBank/DDBJ databases">
        <title>Draft genome sequence of five rapidly growing Mycobacterium species.</title>
        <authorList>
            <person name="Katahira K."/>
            <person name="Gotou Y."/>
            <person name="Iida K."/>
            <person name="Ogura Y."/>
            <person name="Hayashi T."/>
        </authorList>
    </citation>
    <scope>NUCLEOTIDE SEQUENCE [LARGE SCALE GENOMIC DNA]</scope>
    <source>
        <strain evidence="4">JCM15298</strain>
    </source>
</reference>
<dbReference type="EMBL" id="BCSY01000135">
    <property type="protein sequence ID" value="GAS99312.1"/>
    <property type="molecule type" value="Genomic_DNA"/>
</dbReference>
<evidence type="ECO:0000313" key="4">
    <source>
        <dbReference type="Proteomes" id="UP000069443"/>
    </source>
</evidence>
<organism evidence="3 4">
    <name type="scientific">Mycolicibacterium canariasense</name>
    <name type="common">Mycobacterium canariasense</name>
    <dbReference type="NCBI Taxonomy" id="228230"/>
    <lineage>
        <taxon>Bacteria</taxon>
        <taxon>Bacillati</taxon>
        <taxon>Actinomycetota</taxon>
        <taxon>Actinomycetes</taxon>
        <taxon>Mycobacteriales</taxon>
        <taxon>Mycobacteriaceae</taxon>
        <taxon>Mycolicibacterium</taxon>
    </lineage>
</organism>
<dbReference type="GO" id="GO:0005829">
    <property type="term" value="C:cytosol"/>
    <property type="evidence" value="ECO:0007669"/>
    <property type="project" value="TreeGrafter"/>
</dbReference>
<dbReference type="InterPro" id="IPR007138">
    <property type="entry name" value="ABM_dom"/>
</dbReference>
<evidence type="ECO:0000259" key="2">
    <source>
        <dbReference type="PROSITE" id="PS51725"/>
    </source>
</evidence>
<accession>A0A100WJ80</accession>
<dbReference type="PROSITE" id="PS51725">
    <property type="entry name" value="ABM"/>
    <property type="match status" value="1"/>
</dbReference>
<dbReference type="AlphaFoldDB" id="A0A100WJ80"/>
<dbReference type="SUPFAM" id="SSF54909">
    <property type="entry name" value="Dimeric alpha+beta barrel"/>
    <property type="match status" value="1"/>
</dbReference>
<dbReference type="GO" id="GO:0016491">
    <property type="term" value="F:oxidoreductase activity"/>
    <property type="evidence" value="ECO:0007669"/>
    <property type="project" value="TreeGrafter"/>
</dbReference>
<evidence type="ECO:0000259" key="1">
    <source>
        <dbReference type="PROSITE" id="PS51502"/>
    </source>
</evidence>
<dbReference type="InterPro" id="IPR050744">
    <property type="entry name" value="AI-2_Isomerase_LsrG"/>
</dbReference>
<gene>
    <name evidence="3" type="ORF">RMCC_6277</name>
</gene>
<dbReference type="OrthoDB" id="5244470at2"/>
<proteinExistence type="predicted"/>
<protein>
    <recommendedName>
        <fullName evidence="5">Antibiotic biosynthesis monooxygenase</fullName>
    </recommendedName>
</protein>
<dbReference type="InterPro" id="IPR013097">
    <property type="entry name" value="Dabb"/>
</dbReference>
<dbReference type="Pfam" id="PF03992">
    <property type="entry name" value="ABM"/>
    <property type="match status" value="1"/>
</dbReference>
<name>A0A100WJ80_MYCCR</name>
<evidence type="ECO:0008006" key="5">
    <source>
        <dbReference type="Google" id="ProtNLM"/>
    </source>
</evidence>
<feature type="domain" description="ABM" evidence="2">
    <location>
        <begin position="7"/>
        <end position="96"/>
    </location>
</feature>
<dbReference type="Gene3D" id="3.30.70.100">
    <property type="match status" value="1"/>
</dbReference>
<feature type="domain" description="Stress-response A/B barrel" evidence="1">
    <location>
        <begin position="1"/>
        <end position="96"/>
    </location>
</feature>
<dbReference type="PROSITE" id="PS51502">
    <property type="entry name" value="S_R_A_B_BARREL"/>
    <property type="match status" value="1"/>
</dbReference>
<comment type="caution">
    <text evidence="3">The sequence shown here is derived from an EMBL/GenBank/DDBJ whole genome shotgun (WGS) entry which is preliminary data.</text>
</comment>
<dbReference type="STRING" id="228230.RMCC_6277"/>
<keyword evidence="4" id="KW-1185">Reference proteome</keyword>
<dbReference type="PANTHER" id="PTHR33336">
    <property type="entry name" value="QUINOL MONOOXYGENASE YGIN-RELATED"/>
    <property type="match status" value="1"/>
</dbReference>
<reference evidence="4" key="1">
    <citation type="journal article" date="2016" name="Genome Announc.">
        <title>Draft Genome Sequences of Five Rapidly Growing Mycobacterium Species, M. thermoresistibile, M. fortuitum subsp. acetamidolyticum, M. canariasense, M. brisbanense, and M. novocastrense.</title>
        <authorList>
            <person name="Katahira K."/>
            <person name="Ogura Y."/>
            <person name="Gotoh Y."/>
            <person name="Hayashi T."/>
        </authorList>
    </citation>
    <scope>NUCLEOTIDE SEQUENCE [LARGE SCALE GENOMIC DNA]</scope>
    <source>
        <strain evidence="4">JCM15298</strain>
    </source>
</reference>
<dbReference type="RefSeq" id="WP_062660009.1">
    <property type="nucleotide sequence ID" value="NZ_BCSY01000135.1"/>
</dbReference>
<dbReference type="Proteomes" id="UP000069443">
    <property type="component" value="Unassembled WGS sequence"/>
</dbReference>
<sequence length="102" mass="11175">MGATDPVVVLAHWHTTDDALDTVLAQIAALRPQSLAEPGCLDYQAFQSVLDPTHLVLVEHYRDAAALDEHLASPHYQELVMGRVRPLLTDRQVELLAPAPTS</sequence>
<dbReference type="InterPro" id="IPR011008">
    <property type="entry name" value="Dimeric_a/b-barrel"/>
</dbReference>
<evidence type="ECO:0000313" key="3">
    <source>
        <dbReference type="EMBL" id="GAS99312.1"/>
    </source>
</evidence>
<dbReference type="PANTHER" id="PTHR33336:SF3">
    <property type="entry name" value="ABM DOMAIN-CONTAINING PROTEIN"/>
    <property type="match status" value="1"/>
</dbReference>